<protein>
    <recommendedName>
        <fullName evidence="2">F-box domain-containing protein</fullName>
    </recommendedName>
</protein>
<dbReference type="PROSITE" id="PS50088">
    <property type="entry name" value="ANK_REPEAT"/>
    <property type="match status" value="2"/>
</dbReference>
<dbReference type="InterPro" id="IPR036770">
    <property type="entry name" value="Ankyrin_rpt-contain_sf"/>
</dbReference>
<dbReference type="InterPro" id="IPR002110">
    <property type="entry name" value="Ankyrin_rpt"/>
</dbReference>
<dbReference type="SMART" id="SM00248">
    <property type="entry name" value="ANK"/>
    <property type="match status" value="12"/>
</dbReference>
<keyword evidence="1" id="KW-0040">ANK repeat</keyword>
<evidence type="ECO:0000259" key="2">
    <source>
        <dbReference type="PROSITE" id="PS50181"/>
    </source>
</evidence>
<dbReference type="InterPro" id="IPR051616">
    <property type="entry name" value="Cul2-RING_E3_ligase_SR"/>
</dbReference>
<dbReference type="PANTHER" id="PTHR46224:SF64">
    <property type="entry name" value="IQ MOTIF AND ANKYRIN REPEAT DOMAIN-CONTAINING PROTEIN 1"/>
    <property type="match status" value="1"/>
</dbReference>
<sequence>MTRLTDLPPEILRQIVKHVTYNIDLYSLSQTNHRFYSLASEELNHHLRQVFESHLKHPESDILHWASANGNVACVRRLLQAGIPPAPPIIPGWHPIILAAKNGHVDVVRTFLDHGVNPNPPTGFHTRPNFGNPLTFAIEQGHEAVVRLLIEHGVDLEFSRQKMEIQQPLSLATGRRHPALVKLLLEHGCNPLTPDYRPYAYIEKSAWKAASRASPDIVQMFVDHGIRPDFSDPGYPYHDSLMDVLKRGDMPLVKFLFDQGARFRMPTYPSYEAVFGPVQDGDVLFHIGWAVGRFPDYAAFLLEKINVDNILEEANPRANVHIMLGATCGGGDDLVKRLLNIDWVANYPTVDVEGWKDHLGSCLNSAIRNGHVNLVKLFLDHGADPCGARRNKKGRKGIYPPIFAAAQNEYPEIVELLLDRGADPFVTYSCTLLEKILSSCKDSEARLKMIQLLVERNVIVPKDGESSDIIVTAVSGGADIFKLILQHMDVQLQPGNSLHEEAFANAVEKGDTIIMEMFLKAGFDPNTRSDLRRESFLTLAAKAGAGEPAVDLLLEYGADIEWQHGEKNLTPLYMVRLSGNAVSQAKSVRLLLKKGADPFCLCRCGDDLLLKAAKGNELPTIKALLEHFDEGNMPFSEVKPMIEAAAGTTRNKKVAECLWRWYWPRVYPCPEAIIQTHKRS</sequence>
<dbReference type="EMBL" id="KV907504">
    <property type="protein sequence ID" value="OOF93401.1"/>
    <property type="molecule type" value="Genomic_DNA"/>
</dbReference>
<dbReference type="PROSITE" id="PS50297">
    <property type="entry name" value="ANK_REP_REGION"/>
    <property type="match status" value="2"/>
</dbReference>
<dbReference type="Pfam" id="PF12796">
    <property type="entry name" value="Ank_2"/>
    <property type="match status" value="3"/>
</dbReference>
<reference evidence="4" key="1">
    <citation type="journal article" date="2017" name="Genome Biol.">
        <title>Comparative genomics reveals high biological diversity and specific adaptations in the industrially and medically important fungal genus Aspergillus.</title>
        <authorList>
            <person name="de Vries R.P."/>
            <person name="Riley R."/>
            <person name="Wiebenga A."/>
            <person name="Aguilar-Osorio G."/>
            <person name="Amillis S."/>
            <person name="Uchima C.A."/>
            <person name="Anderluh G."/>
            <person name="Asadollahi M."/>
            <person name="Askin M."/>
            <person name="Barry K."/>
            <person name="Battaglia E."/>
            <person name="Bayram O."/>
            <person name="Benocci T."/>
            <person name="Braus-Stromeyer S.A."/>
            <person name="Caldana C."/>
            <person name="Canovas D."/>
            <person name="Cerqueira G.C."/>
            <person name="Chen F."/>
            <person name="Chen W."/>
            <person name="Choi C."/>
            <person name="Clum A."/>
            <person name="Dos Santos R.A."/>
            <person name="Damasio A.R."/>
            <person name="Diallinas G."/>
            <person name="Emri T."/>
            <person name="Fekete E."/>
            <person name="Flipphi M."/>
            <person name="Freyberg S."/>
            <person name="Gallo A."/>
            <person name="Gournas C."/>
            <person name="Habgood R."/>
            <person name="Hainaut M."/>
            <person name="Harispe M.L."/>
            <person name="Henrissat B."/>
            <person name="Hilden K.S."/>
            <person name="Hope R."/>
            <person name="Hossain A."/>
            <person name="Karabika E."/>
            <person name="Karaffa L."/>
            <person name="Karanyi Z."/>
            <person name="Krasevec N."/>
            <person name="Kuo A."/>
            <person name="Kusch H."/>
            <person name="LaButti K."/>
            <person name="Lagendijk E.L."/>
            <person name="Lapidus A."/>
            <person name="Levasseur A."/>
            <person name="Lindquist E."/>
            <person name="Lipzen A."/>
            <person name="Logrieco A.F."/>
            <person name="MacCabe A."/>
            <person name="Maekelae M.R."/>
            <person name="Malavazi I."/>
            <person name="Melin P."/>
            <person name="Meyer V."/>
            <person name="Mielnichuk N."/>
            <person name="Miskei M."/>
            <person name="Molnar A.P."/>
            <person name="Mule G."/>
            <person name="Ngan C.Y."/>
            <person name="Orejas M."/>
            <person name="Orosz E."/>
            <person name="Ouedraogo J.P."/>
            <person name="Overkamp K.M."/>
            <person name="Park H.-S."/>
            <person name="Perrone G."/>
            <person name="Piumi F."/>
            <person name="Punt P.J."/>
            <person name="Ram A.F."/>
            <person name="Ramon A."/>
            <person name="Rauscher S."/>
            <person name="Record E."/>
            <person name="Riano-Pachon D.M."/>
            <person name="Robert V."/>
            <person name="Roehrig J."/>
            <person name="Ruller R."/>
            <person name="Salamov A."/>
            <person name="Salih N.S."/>
            <person name="Samson R.A."/>
            <person name="Sandor E."/>
            <person name="Sanguinetti M."/>
            <person name="Schuetze T."/>
            <person name="Sepcic K."/>
            <person name="Shelest E."/>
            <person name="Sherlock G."/>
            <person name="Sophianopoulou V."/>
            <person name="Squina F.M."/>
            <person name="Sun H."/>
            <person name="Susca A."/>
            <person name="Todd R.B."/>
            <person name="Tsang A."/>
            <person name="Unkles S.E."/>
            <person name="van de Wiele N."/>
            <person name="van Rossen-Uffink D."/>
            <person name="Oliveira J.V."/>
            <person name="Vesth T.C."/>
            <person name="Visser J."/>
            <person name="Yu J.-H."/>
            <person name="Zhou M."/>
            <person name="Andersen M.R."/>
            <person name="Archer D.B."/>
            <person name="Baker S.E."/>
            <person name="Benoit I."/>
            <person name="Brakhage A.A."/>
            <person name="Braus G.H."/>
            <person name="Fischer R."/>
            <person name="Frisvad J.C."/>
            <person name="Goldman G.H."/>
            <person name="Houbraken J."/>
            <person name="Oakley B."/>
            <person name="Pocsi I."/>
            <person name="Scazzocchio C."/>
            <person name="Seiboth B."/>
            <person name="vanKuyk P.A."/>
            <person name="Wortman J."/>
            <person name="Dyer P.S."/>
            <person name="Grigoriev I.V."/>
        </authorList>
    </citation>
    <scope>NUCLEOTIDE SEQUENCE [LARGE SCALE GENOMIC DNA]</scope>
    <source>
        <strain evidence="4">ITEM 5010</strain>
    </source>
</reference>
<dbReference type="Proteomes" id="UP000188318">
    <property type="component" value="Unassembled WGS sequence"/>
</dbReference>
<name>A0A1R3RFY5_ASPC5</name>
<dbReference type="PANTHER" id="PTHR46224">
    <property type="entry name" value="ANKYRIN REPEAT FAMILY PROTEIN"/>
    <property type="match status" value="1"/>
</dbReference>
<proteinExistence type="predicted"/>
<feature type="domain" description="F-box" evidence="2">
    <location>
        <begin position="1"/>
        <end position="50"/>
    </location>
</feature>
<dbReference type="OrthoDB" id="366390at2759"/>
<dbReference type="STRING" id="602072.A0A1R3RFY5"/>
<feature type="repeat" description="ANK" evidence="1">
    <location>
        <begin position="129"/>
        <end position="161"/>
    </location>
</feature>
<dbReference type="SUPFAM" id="SSF48403">
    <property type="entry name" value="Ankyrin repeat"/>
    <property type="match status" value="2"/>
</dbReference>
<gene>
    <name evidence="3" type="ORF">ASPCADRAFT_132431</name>
</gene>
<dbReference type="OMA" id="YQCHPLL"/>
<feature type="repeat" description="ANK" evidence="1">
    <location>
        <begin position="91"/>
        <end position="123"/>
    </location>
</feature>
<dbReference type="InterPro" id="IPR001810">
    <property type="entry name" value="F-box_dom"/>
</dbReference>
<dbReference type="AlphaFoldDB" id="A0A1R3RFY5"/>
<dbReference type="VEuPathDB" id="FungiDB:ASPCADRAFT_132431"/>
<dbReference type="SMART" id="SM00256">
    <property type="entry name" value="FBOX"/>
    <property type="match status" value="1"/>
</dbReference>
<evidence type="ECO:0000256" key="1">
    <source>
        <dbReference type="PROSITE-ProRule" id="PRU00023"/>
    </source>
</evidence>
<evidence type="ECO:0000313" key="3">
    <source>
        <dbReference type="EMBL" id="OOF93401.1"/>
    </source>
</evidence>
<accession>A0A1R3RFY5</accession>
<dbReference type="Gene3D" id="1.25.40.20">
    <property type="entry name" value="Ankyrin repeat-containing domain"/>
    <property type="match status" value="3"/>
</dbReference>
<keyword evidence="4" id="KW-1185">Reference proteome</keyword>
<dbReference type="SUPFAM" id="SSF81383">
    <property type="entry name" value="F-box domain"/>
    <property type="match status" value="1"/>
</dbReference>
<dbReference type="PROSITE" id="PS50181">
    <property type="entry name" value="FBOX"/>
    <property type="match status" value="1"/>
</dbReference>
<organism evidence="3 4">
    <name type="scientific">Aspergillus carbonarius (strain ITEM 5010)</name>
    <dbReference type="NCBI Taxonomy" id="602072"/>
    <lineage>
        <taxon>Eukaryota</taxon>
        <taxon>Fungi</taxon>
        <taxon>Dikarya</taxon>
        <taxon>Ascomycota</taxon>
        <taxon>Pezizomycotina</taxon>
        <taxon>Eurotiomycetes</taxon>
        <taxon>Eurotiomycetidae</taxon>
        <taxon>Eurotiales</taxon>
        <taxon>Aspergillaceae</taxon>
        <taxon>Aspergillus</taxon>
        <taxon>Aspergillus subgen. Circumdati</taxon>
    </lineage>
</organism>
<dbReference type="Pfam" id="PF12937">
    <property type="entry name" value="F-box-like"/>
    <property type="match status" value="1"/>
</dbReference>
<evidence type="ECO:0000313" key="4">
    <source>
        <dbReference type="Proteomes" id="UP000188318"/>
    </source>
</evidence>
<dbReference type="InterPro" id="IPR036047">
    <property type="entry name" value="F-box-like_dom_sf"/>
</dbReference>